<dbReference type="EMBL" id="PDUG01000017">
    <property type="protein sequence ID" value="PIC12910.1"/>
    <property type="molecule type" value="Genomic_DNA"/>
</dbReference>
<dbReference type="InterPro" id="IPR012337">
    <property type="entry name" value="RNaseH-like_sf"/>
</dbReference>
<dbReference type="OrthoDB" id="5865975at2759"/>
<dbReference type="STRING" id="1611254.A0A2G5SCZ7"/>
<dbReference type="InterPro" id="IPR036397">
    <property type="entry name" value="RNaseH_sf"/>
</dbReference>
<dbReference type="AlphaFoldDB" id="A0A2G5SCZ7"/>
<comment type="caution">
    <text evidence="1">The sequence shown here is derived from an EMBL/GenBank/DDBJ whole genome shotgun (WGS) entry which is preliminary data.</text>
</comment>
<organism evidence="1 2">
    <name type="scientific">Caenorhabditis nigoni</name>
    <dbReference type="NCBI Taxonomy" id="1611254"/>
    <lineage>
        <taxon>Eukaryota</taxon>
        <taxon>Metazoa</taxon>
        <taxon>Ecdysozoa</taxon>
        <taxon>Nematoda</taxon>
        <taxon>Chromadorea</taxon>
        <taxon>Rhabditida</taxon>
        <taxon>Rhabditina</taxon>
        <taxon>Rhabditomorpha</taxon>
        <taxon>Rhabditoidea</taxon>
        <taxon>Rhabditidae</taxon>
        <taxon>Peloderinae</taxon>
        <taxon>Caenorhabditis</taxon>
    </lineage>
</organism>
<evidence type="ECO:0000313" key="2">
    <source>
        <dbReference type="Proteomes" id="UP000230233"/>
    </source>
</evidence>
<protein>
    <recommendedName>
        <fullName evidence="3">Integrase catalytic domain-containing protein</fullName>
    </recommendedName>
</protein>
<sequence>MTANGNLLTKPHSSCRKFVLYVPKQLTNLVFEAFHESYLSGGHVNWRKTKSARSDTVARALLTECVLRYGAMTKLMSDNATTFTSNALGEFCELHKIQHHKAILYH</sequence>
<dbReference type="GO" id="GO:0003676">
    <property type="term" value="F:nucleic acid binding"/>
    <property type="evidence" value="ECO:0007669"/>
    <property type="project" value="InterPro"/>
</dbReference>
<accession>A0A2G5SCZ7</accession>
<evidence type="ECO:0008006" key="3">
    <source>
        <dbReference type="Google" id="ProtNLM"/>
    </source>
</evidence>
<gene>
    <name evidence="1" type="ORF">B9Z55_028145</name>
</gene>
<keyword evidence="2" id="KW-1185">Reference proteome</keyword>
<name>A0A2G5SCZ7_9PELO</name>
<reference evidence="2" key="1">
    <citation type="submission" date="2017-10" db="EMBL/GenBank/DDBJ databases">
        <title>Rapid genome shrinkage in a self-fertile nematode reveals novel sperm competition proteins.</title>
        <authorList>
            <person name="Yin D."/>
            <person name="Schwarz E.M."/>
            <person name="Thomas C.G."/>
            <person name="Felde R.L."/>
            <person name="Korf I.F."/>
            <person name="Cutter A.D."/>
            <person name="Schartner C.M."/>
            <person name="Ralston E.J."/>
            <person name="Meyer B.J."/>
            <person name="Haag E.S."/>
        </authorList>
    </citation>
    <scope>NUCLEOTIDE SEQUENCE [LARGE SCALE GENOMIC DNA]</scope>
    <source>
        <strain evidence="2">JU1422</strain>
    </source>
</reference>
<evidence type="ECO:0000313" key="1">
    <source>
        <dbReference type="EMBL" id="PIC12910.1"/>
    </source>
</evidence>
<dbReference type="Proteomes" id="UP000230233">
    <property type="component" value="Unassembled WGS sequence"/>
</dbReference>
<dbReference type="Gene3D" id="3.30.420.10">
    <property type="entry name" value="Ribonuclease H-like superfamily/Ribonuclease H"/>
    <property type="match status" value="1"/>
</dbReference>
<proteinExistence type="predicted"/>
<dbReference type="SUPFAM" id="SSF53098">
    <property type="entry name" value="Ribonuclease H-like"/>
    <property type="match status" value="1"/>
</dbReference>